<comment type="caution">
    <text evidence="8">The sequence shown here is derived from an EMBL/GenBank/DDBJ whole genome shotgun (WGS) entry which is preliminary data.</text>
</comment>
<dbReference type="AlphaFoldDB" id="A0A1G2DXF4"/>
<organism evidence="8 9">
    <name type="scientific">Candidatus Nealsonbacteria bacterium RBG_13_37_56</name>
    <dbReference type="NCBI Taxonomy" id="1801661"/>
    <lineage>
        <taxon>Bacteria</taxon>
        <taxon>Candidatus Nealsoniibacteriota</taxon>
    </lineage>
</organism>
<keyword evidence="3 8" id="KW-0255">Endonuclease</keyword>
<feature type="domain" description="Transcriptional repressor PaaX-like central Cas2-like" evidence="7">
    <location>
        <begin position="95"/>
        <end position="161"/>
    </location>
</feature>
<proteinExistence type="predicted"/>
<dbReference type="InterPro" id="IPR021127">
    <property type="entry name" value="CRISPR_associated_Cas2"/>
</dbReference>
<accession>A0A1G2DXF4</accession>
<keyword evidence="1" id="KW-0540">Nuclease</keyword>
<protein>
    <submittedName>
        <fullName evidence="8">CRISPR-associated endonuclease Cas2</fullName>
    </submittedName>
</protein>
<name>A0A1G2DXF4_9BACT</name>
<evidence type="ECO:0000256" key="4">
    <source>
        <dbReference type="ARBA" id="ARBA00022801"/>
    </source>
</evidence>
<dbReference type="GO" id="GO:0004521">
    <property type="term" value="F:RNA endonuclease activity"/>
    <property type="evidence" value="ECO:0007669"/>
    <property type="project" value="InterPro"/>
</dbReference>
<evidence type="ECO:0000256" key="3">
    <source>
        <dbReference type="ARBA" id="ARBA00022759"/>
    </source>
</evidence>
<dbReference type="NCBIfam" id="TIGR01573">
    <property type="entry name" value="cas2"/>
    <property type="match status" value="1"/>
</dbReference>
<evidence type="ECO:0000259" key="7">
    <source>
        <dbReference type="Pfam" id="PF20803"/>
    </source>
</evidence>
<keyword evidence="4" id="KW-0378">Hydrolase</keyword>
<evidence type="ECO:0000256" key="5">
    <source>
        <dbReference type="ARBA" id="ARBA00022842"/>
    </source>
</evidence>
<gene>
    <name evidence="8" type="ORF">A2V72_01020</name>
</gene>
<dbReference type="Proteomes" id="UP000178893">
    <property type="component" value="Unassembled WGS sequence"/>
</dbReference>
<evidence type="ECO:0000256" key="2">
    <source>
        <dbReference type="ARBA" id="ARBA00022723"/>
    </source>
</evidence>
<evidence type="ECO:0000313" key="8">
    <source>
        <dbReference type="EMBL" id="OGZ18254.1"/>
    </source>
</evidence>
<keyword evidence="5" id="KW-0460">Magnesium</keyword>
<evidence type="ECO:0000256" key="6">
    <source>
        <dbReference type="ARBA" id="ARBA00023118"/>
    </source>
</evidence>
<dbReference type="Gene3D" id="3.30.70.2650">
    <property type="match status" value="1"/>
</dbReference>
<reference evidence="8 9" key="1">
    <citation type="journal article" date="2016" name="Nat. Commun.">
        <title>Thousands of microbial genomes shed light on interconnected biogeochemical processes in an aquifer system.</title>
        <authorList>
            <person name="Anantharaman K."/>
            <person name="Brown C.T."/>
            <person name="Hug L.A."/>
            <person name="Sharon I."/>
            <person name="Castelle C.J."/>
            <person name="Probst A.J."/>
            <person name="Thomas B.C."/>
            <person name="Singh A."/>
            <person name="Wilkins M.J."/>
            <person name="Karaoz U."/>
            <person name="Brodie E.L."/>
            <person name="Williams K.H."/>
            <person name="Hubbard S.S."/>
            <person name="Banfield J.F."/>
        </authorList>
    </citation>
    <scope>NUCLEOTIDE SEQUENCE [LARGE SCALE GENOMIC DNA]</scope>
</reference>
<keyword evidence="6" id="KW-0051">Antiviral defense</keyword>
<evidence type="ECO:0000256" key="1">
    <source>
        <dbReference type="ARBA" id="ARBA00022722"/>
    </source>
</evidence>
<dbReference type="InterPro" id="IPR048846">
    <property type="entry name" value="PaaX-like_central"/>
</dbReference>
<dbReference type="GO" id="GO:0043571">
    <property type="term" value="P:maintenance of CRISPR repeat elements"/>
    <property type="evidence" value="ECO:0007669"/>
    <property type="project" value="InterPro"/>
</dbReference>
<dbReference type="EMBL" id="MHLW01000008">
    <property type="protein sequence ID" value="OGZ18254.1"/>
    <property type="molecule type" value="Genomic_DNA"/>
</dbReference>
<keyword evidence="2" id="KW-0479">Metal-binding</keyword>
<sequence>MKALKKKILLLLFGGLAFGYSITPNRQWKILKQVSREWKNINKENLRQQIKELYRSKVIKRKENPDGSYTIILTEKGRLKVLTYYFEKIKIEGGKWDGKWRLVIFDIPEKKRRGRDALRDKIREVGFYELQKSVFVFPYECKDEIDFIIEFFDLRKYVRFGILDSIDNELHLKKIFKL</sequence>
<dbReference type="Pfam" id="PF20803">
    <property type="entry name" value="PaaX_M"/>
    <property type="match status" value="1"/>
</dbReference>
<evidence type="ECO:0000313" key="9">
    <source>
        <dbReference type="Proteomes" id="UP000178893"/>
    </source>
</evidence>
<dbReference type="SUPFAM" id="SSF143430">
    <property type="entry name" value="TTP0101/SSO1404-like"/>
    <property type="match status" value="1"/>
</dbReference>